<dbReference type="AlphaFoldDB" id="A0A4V5Q1L9"/>
<protein>
    <recommendedName>
        <fullName evidence="1">RING finger protein Z zinc finger domain-containing protein</fullName>
    </recommendedName>
</protein>
<dbReference type="Pfam" id="PF03854">
    <property type="entry name" value="zf-P11"/>
    <property type="match status" value="1"/>
</dbReference>
<gene>
    <name evidence="2" type="ORF">FBF83_13815</name>
</gene>
<organism evidence="2 3">
    <name type="scientific">Guptibacillus hwajinpoensis</name>
    <dbReference type="NCBI Taxonomy" id="208199"/>
    <lineage>
        <taxon>Bacteria</taxon>
        <taxon>Bacillati</taxon>
        <taxon>Bacillota</taxon>
        <taxon>Bacilli</taxon>
        <taxon>Bacillales</taxon>
        <taxon>Guptibacillaceae</taxon>
        <taxon>Guptibacillus</taxon>
    </lineage>
</organism>
<proteinExistence type="predicted"/>
<name>A0A4V5Q1L9_9BACL</name>
<evidence type="ECO:0000313" key="2">
    <source>
        <dbReference type="EMBL" id="TKD70308.1"/>
    </source>
</evidence>
<dbReference type="InterPro" id="IPR003224">
    <property type="entry name" value="Z_RING_Znf"/>
</dbReference>
<comment type="caution">
    <text evidence="2">The sequence shown here is derived from an EMBL/GenBank/DDBJ whole genome shotgun (WGS) entry which is preliminary data.</text>
</comment>
<reference evidence="2 3" key="1">
    <citation type="submission" date="2019-04" db="EMBL/GenBank/DDBJ databases">
        <title>Genome sequence of Bacillus hwajinpoensis strain Y2.</title>
        <authorList>
            <person name="Fair J.L."/>
            <person name="Maclea K.S."/>
        </authorList>
    </citation>
    <scope>NUCLEOTIDE SEQUENCE [LARGE SCALE GENOMIC DNA]</scope>
    <source>
        <strain evidence="2 3">Y2</strain>
    </source>
</reference>
<dbReference type="GO" id="GO:0003723">
    <property type="term" value="F:RNA binding"/>
    <property type="evidence" value="ECO:0007669"/>
    <property type="project" value="InterPro"/>
</dbReference>
<evidence type="ECO:0000313" key="3">
    <source>
        <dbReference type="Proteomes" id="UP000310541"/>
    </source>
</evidence>
<sequence>MENYSSNWKMEGEAIDCNNESLCLDCLAIVLATTHFCNVLFLSP</sequence>
<dbReference type="GO" id="GO:0008270">
    <property type="term" value="F:zinc ion binding"/>
    <property type="evidence" value="ECO:0007669"/>
    <property type="project" value="InterPro"/>
</dbReference>
<accession>A0A4V5Q1L9</accession>
<feature type="domain" description="RING finger protein Z zinc finger" evidence="1">
    <location>
        <begin position="6"/>
        <end position="39"/>
    </location>
</feature>
<evidence type="ECO:0000259" key="1">
    <source>
        <dbReference type="Pfam" id="PF03854"/>
    </source>
</evidence>
<dbReference type="Proteomes" id="UP000310541">
    <property type="component" value="Unassembled WGS sequence"/>
</dbReference>
<dbReference type="EMBL" id="SWFM01000003">
    <property type="protein sequence ID" value="TKD70308.1"/>
    <property type="molecule type" value="Genomic_DNA"/>
</dbReference>